<gene>
    <name evidence="2" type="ORF">SAMN05216324_13119</name>
</gene>
<feature type="signal peptide" evidence="1">
    <location>
        <begin position="1"/>
        <end position="20"/>
    </location>
</feature>
<dbReference type="Proteomes" id="UP000182034">
    <property type="component" value="Unassembled WGS sequence"/>
</dbReference>
<reference evidence="3" key="1">
    <citation type="submission" date="2016-10" db="EMBL/GenBank/DDBJ databases">
        <authorList>
            <person name="Varghese N."/>
            <person name="Submissions S."/>
        </authorList>
    </citation>
    <scope>NUCLEOTIDE SEQUENCE [LARGE SCALE GENOMIC DNA]</scope>
    <source>
        <strain evidence="3">SUR2</strain>
    </source>
</reference>
<evidence type="ECO:0000313" key="2">
    <source>
        <dbReference type="EMBL" id="SFZ96960.1"/>
    </source>
</evidence>
<feature type="chain" id="PRO_5009678693" description="C1q domain-containing protein" evidence="1">
    <location>
        <begin position="21"/>
        <end position="442"/>
    </location>
</feature>
<accession>A0A1K2IXP1</accession>
<name>A0A1K2IXP1_9FLAO</name>
<keyword evidence="3" id="KW-1185">Reference proteome</keyword>
<dbReference type="EMBL" id="FPKW01000031">
    <property type="protein sequence ID" value="SFZ96960.1"/>
    <property type="molecule type" value="Genomic_DNA"/>
</dbReference>
<sequence>MMRKTLFLVAFIAVNEIIFAQTNTGSIGVNTKDPSATLDIVSKGIDATTKALEINNSTATPEMVTVLNNGNMGLGIANPVDHLHLRYGSIRIDDDDDTSDNGIKFSAAGGIYHRLGSNLGISGTGKYISMNSNSNGVALETSNGDPSKNGLLMLRNGTGNVGIGTANPDSKLTVNGSSTRFEYNNGSESNNMHFVNDGSRNEIYFSTTSDPVSGGQWSIKSANGQFQVLDRPGSGAAALTITHGTGTDSGNIGIGTDTPNTKLDIVAPTPAGGFRLADGSQADQKVLTSDANGNAKWAYPKDTQYLELSPTYSGYDITITKGINNHTIVPGLEGFTPTSTGKYMIVYHCFLRGDSTSSQKAVYFIIKKNGSIIKNPETYGYVVGDSYLAQTVTVIIDVNAGDNIAFEFGDGQPLPQTLTFVDPNSNAQFQGRNKVEVAYMGR</sequence>
<dbReference type="STRING" id="1612149.SAMN05216324_13119"/>
<evidence type="ECO:0000313" key="3">
    <source>
        <dbReference type="Proteomes" id="UP000182034"/>
    </source>
</evidence>
<keyword evidence="1" id="KW-0732">Signal</keyword>
<dbReference type="OrthoDB" id="1227422at2"/>
<evidence type="ECO:0008006" key="4">
    <source>
        <dbReference type="Google" id="ProtNLM"/>
    </source>
</evidence>
<dbReference type="RefSeq" id="WP_139255544.1">
    <property type="nucleotide sequence ID" value="NZ_FPKW01000031.1"/>
</dbReference>
<dbReference type="AlphaFoldDB" id="A0A1K2IXP1"/>
<proteinExistence type="predicted"/>
<evidence type="ECO:0000256" key="1">
    <source>
        <dbReference type="SAM" id="SignalP"/>
    </source>
</evidence>
<protein>
    <recommendedName>
        <fullName evidence="4">C1q domain-containing protein</fullName>
    </recommendedName>
</protein>
<organism evidence="2 3">
    <name type="scientific">Chryseobacterium limigenitum</name>
    <dbReference type="NCBI Taxonomy" id="1612149"/>
    <lineage>
        <taxon>Bacteria</taxon>
        <taxon>Pseudomonadati</taxon>
        <taxon>Bacteroidota</taxon>
        <taxon>Flavobacteriia</taxon>
        <taxon>Flavobacteriales</taxon>
        <taxon>Weeksellaceae</taxon>
        <taxon>Chryseobacterium group</taxon>
        <taxon>Chryseobacterium</taxon>
    </lineage>
</organism>